<keyword evidence="1" id="KW-0732">Signal</keyword>
<evidence type="ECO:0000313" key="2">
    <source>
        <dbReference type="EMBL" id="KAG8190541.1"/>
    </source>
</evidence>
<sequence length="203" mass="22505">MQLLSIVVVFGCFVGAFCDAECFKKEAFKCNEELLKLVPSQDQEFSICNFQKKAARCVAESAVTCDMKFAPEAKAVQVVVEEMCEKGTKLHEVIEENRQCIMKSITDMSCLESIIAVVGDNPTPSKILEAQKEACRNMDAITSCTFGKVKVNCGADGLAAFKRLYEASTELQRLICKDIILPEKQDSSNSKLPVFYGPLEFMI</sequence>
<organism evidence="2 3">
    <name type="scientific">Oedothorax gibbosus</name>
    <dbReference type="NCBI Taxonomy" id="931172"/>
    <lineage>
        <taxon>Eukaryota</taxon>
        <taxon>Metazoa</taxon>
        <taxon>Ecdysozoa</taxon>
        <taxon>Arthropoda</taxon>
        <taxon>Chelicerata</taxon>
        <taxon>Arachnida</taxon>
        <taxon>Araneae</taxon>
        <taxon>Araneomorphae</taxon>
        <taxon>Entelegynae</taxon>
        <taxon>Araneoidea</taxon>
        <taxon>Linyphiidae</taxon>
        <taxon>Erigoninae</taxon>
        <taxon>Oedothorax</taxon>
    </lineage>
</organism>
<dbReference type="Proteomes" id="UP000827092">
    <property type="component" value="Unassembled WGS sequence"/>
</dbReference>
<feature type="chain" id="PRO_5044000654" evidence="1">
    <location>
        <begin position="19"/>
        <end position="203"/>
    </location>
</feature>
<proteinExistence type="predicted"/>
<accession>A0AAV6V3S7</accession>
<evidence type="ECO:0000256" key="1">
    <source>
        <dbReference type="SAM" id="SignalP"/>
    </source>
</evidence>
<evidence type="ECO:0000313" key="3">
    <source>
        <dbReference type="Proteomes" id="UP000827092"/>
    </source>
</evidence>
<comment type="caution">
    <text evidence="2">The sequence shown here is derived from an EMBL/GenBank/DDBJ whole genome shotgun (WGS) entry which is preliminary data.</text>
</comment>
<keyword evidence="3" id="KW-1185">Reference proteome</keyword>
<dbReference type="EMBL" id="JAFNEN010000181">
    <property type="protein sequence ID" value="KAG8190541.1"/>
    <property type="molecule type" value="Genomic_DNA"/>
</dbReference>
<feature type="signal peptide" evidence="1">
    <location>
        <begin position="1"/>
        <end position="18"/>
    </location>
</feature>
<name>A0AAV6V3S7_9ARAC</name>
<dbReference type="AlphaFoldDB" id="A0AAV6V3S7"/>
<reference evidence="2 3" key="1">
    <citation type="journal article" date="2022" name="Nat. Ecol. Evol.">
        <title>A masculinizing supergene underlies an exaggerated male reproductive morph in a spider.</title>
        <authorList>
            <person name="Hendrickx F."/>
            <person name="De Corte Z."/>
            <person name="Sonet G."/>
            <person name="Van Belleghem S.M."/>
            <person name="Kostlbacher S."/>
            <person name="Vangestel C."/>
        </authorList>
    </citation>
    <scope>NUCLEOTIDE SEQUENCE [LARGE SCALE GENOMIC DNA]</scope>
    <source>
        <strain evidence="2">W744_W776</strain>
    </source>
</reference>
<gene>
    <name evidence="2" type="ORF">JTE90_004116</name>
</gene>
<protein>
    <submittedName>
        <fullName evidence="2">Uncharacterized protein</fullName>
    </submittedName>
</protein>